<dbReference type="Proteomes" id="UP000504606">
    <property type="component" value="Unplaced"/>
</dbReference>
<protein>
    <submittedName>
        <fullName evidence="3">Uncharacterized protein LOC113213333</fullName>
    </submittedName>
</protein>
<keyword evidence="2" id="KW-1185">Reference proteome</keyword>
<organism evidence="2 3">
    <name type="scientific">Frankliniella occidentalis</name>
    <name type="common">Western flower thrips</name>
    <name type="synonym">Euthrips occidentalis</name>
    <dbReference type="NCBI Taxonomy" id="133901"/>
    <lineage>
        <taxon>Eukaryota</taxon>
        <taxon>Metazoa</taxon>
        <taxon>Ecdysozoa</taxon>
        <taxon>Arthropoda</taxon>
        <taxon>Hexapoda</taxon>
        <taxon>Insecta</taxon>
        <taxon>Pterygota</taxon>
        <taxon>Neoptera</taxon>
        <taxon>Paraneoptera</taxon>
        <taxon>Thysanoptera</taxon>
        <taxon>Terebrantia</taxon>
        <taxon>Thripoidea</taxon>
        <taxon>Thripidae</taxon>
        <taxon>Frankliniella</taxon>
    </lineage>
</organism>
<feature type="region of interest" description="Disordered" evidence="1">
    <location>
        <begin position="104"/>
        <end position="204"/>
    </location>
</feature>
<reference evidence="3" key="1">
    <citation type="submission" date="2025-08" db="UniProtKB">
        <authorList>
            <consortium name="RefSeq"/>
        </authorList>
    </citation>
    <scope>IDENTIFICATION</scope>
    <source>
        <tissue evidence="3">Whole organism</tissue>
    </source>
</reference>
<evidence type="ECO:0000256" key="1">
    <source>
        <dbReference type="SAM" id="MobiDB-lite"/>
    </source>
</evidence>
<proteinExistence type="predicted"/>
<dbReference type="KEGG" id="foc:113213333"/>
<accession>A0A6J1T3I4</accession>
<feature type="compositionally biased region" description="Basic and acidic residues" evidence="1">
    <location>
        <begin position="135"/>
        <end position="159"/>
    </location>
</feature>
<dbReference type="GeneID" id="113213333"/>
<evidence type="ECO:0000313" key="2">
    <source>
        <dbReference type="Proteomes" id="UP000504606"/>
    </source>
</evidence>
<name>A0A6J1T3I4_FRAOC</name>
<evidence type="ECO:0000313" key="3">
    <source>
        <dbReference type="RefSeq" id="XP_026288139.2"/>
    </source>
</evidence>
<feature type="compositionally biased region" description="Basic and acidic residues" evidence="1">
    <location>
        <begin position="104"/>
        <end position="128"/>
    </location>
</feature>
<gene>
    <name evidence="3" type="primary">LOC113213333</name>
</gene>
<dbReference type="AlphaFoldDB" id="A0A6J1T3I4"/>
<feature type="compositionally biased region" description="Acidic residues" evidence="1">
    <location>
        <begin position="160"/>
        <end position="170"/>
    </location>
</feature>
<dbReference type="RefSeq" id="XP_026288139.2">
    <property type="nucleotide sequence ID" value="XM_026432354.2"/>
</dbReference>
<sequence>MVYIGSGNYITKREMVTAEKEKSYRGRLTQVVALILKHPERYNLTGSEGMDKVTDEHLEAIHGFLTALKWKRINLNPMKVGNRVLQPLSEEFVRRTVSKYLSEIAKKPNDNEQGTKRKKTNLKDDGASKKKRNKDMKDGASKKKRNEEINGDTSEKKGDEDEDDDEDDDDMIIRKKRKLDDSHSDSTELEDVSFLSIPESGIVS</sequence>